<dbReference type="Gene3D" id="1.10.238.10">
    <property type="entry name" value="EF-hand"/>
    <property type="match status" value="1"/>
</dbReference>
<protein>
    <recommendedName>
        <fullName evidence="1">Defective in cullin neddylation protein</fullName>
    </recommendedName>
</protein>
<dbReference type="InterPro" id="IPR014764">
    <property type="entry name" value="DCN-prot"/>
</dbReference>
<dbReference type="PROSITE" id="PS51229">
    <property type="entry name" value="DCUN1"/>
    <property type="match status" value="1"/>
</dbReference>
<sequence length="226" mass="26294">MIRTCQGHTKCDYCDSAMASGSFSIEKWQKLCCFYSSHSHERDCIDIYGVKALFEDAGIEATDPAALVFAYYCGCKTQGTFSIDEFRRGCSALAIDSKDKLKSVIPELRWKILDPDICREIYMFTFPYHVERDEKTLPCRVCCQYWEILLKPHFPHYDEWIQFIETARPGPISKDTWKLVFEFATKFDQVIEEYDPGGAWPVQSFVMFSYIESFPEYKAKSEIESL</sequence>
<dbReference type="InterPro" id="IPR005176">
    <property type="entry name" value="PONY_dom"/>
</dbReference>
<evidence type="ECO:0000259" key="2">
    <source>
        <dbReference type="PROSITE" id="PS51229"/>
    </source>
</evidence>
<evidence type="ECO:0000256" key="1">
    <source>
        <dbReference type="RuleBase" id="RU410713"/>
    </source>
</evidence>
<evidence type="ECO:0000313" key="3">
    <source>
        <dbReference type="EMBL" id="KAF8819829.1"/>
    </source>
</evidence>
<gene>
    <name evidence="3" type="ORF">IE077_003928</name>
</gene>
<dbReference type="Gene3D" id="1.10.238.200">
    <property type="entry name" value="Cullin, PONY binding domain"/>
    <property type="match status" value="1"/>
</dbReference>
<dbReference type="PANTHER" id="PTHR12281:SF31">
    <property type="entry name" value="DCN1-LIKE PROTEIN 3"/>
    <property type="match status" value="1"/>
</dbReference>
<feature type="domain" description="DCUN1" evidence="2">
    <location>
        <begin position="26"/>
        <end position="212"/>
    </location>
</feature>
<organism evidence="3 4">
    <name type="scientific">Cardiosporidium cionae</name>
    <dbReference type="NCBI Taxonomy" id="476202"/>
    <lineage>
        <taxon>Eukaryota</taxon>
        <taxon>Sar</taxon>
        <taxon>Alveolata</taxon>
        <taxon>Apicomplexa</taxon>
        <taxon>Aconoidasida</taxon>
        <taxon>Nephromycida</taxon>
        <taxon>Cardiosporidium</taxon>
    </lineage>
</organism>
<dbReference type="Proteomes" id="UP000823046">
    <property type="component" value="Unassembled WGS sequence"/>
</dbReference>
<evidence type="ECO:0000313" key="4">
    <source>
        <dbReference type="Proteomes" id="UP000823046"/>
    </source>
</evidence>
<dbReference type="Pfam" id="PF03556">
    <property type="entry name" value="Cullin_binding"/>
    <property type="match status" value="1"/>
</dbReference>
<reference evidence="3 4" key="1">
    <citation type="journal article" date="2020" name="bioRxiv">
        <title>Metabolic contributions of an alphaproteobacterial endosymbiont in the apicomplexan Cardiosporidium cionae.</title>
        <authorList>
            <person name="Hunter E.S."/>
            <person name="Paight C.J."/>
            <person name="Lane C.E."/>
        </authorList>
    </citation>
    <scope>NUCLEOTIDE SEQUENCE [LARGE SCALE GENOMIC DNA]</scope>
    <source>
        <strain evidence="3">ESH_2018</strain>
    </source>
</reference>
<dbReference type="PANTHER" id="PTHR12281">
    <property type="entry name" value="RP42 RELATED"/>
    <property type="match status" value="1"/>
</dbReference>
<dbReference type="EMBL" id="JADAQX010000588">
    <property type="protein sequence ID" value="KAF8819829.1"/>
    <property type="molecule type" value="Genomic_DNA"/>
</dbReference>
<keyword evidence="4" id="KW-1185">Reference proteome</keyword>
<name>A0ABQ7J769_9APIC</name>
<comment type="caution">
    <text evidence="3">The sequence shown here is derived from an EMBL/GenBank/DDBJ whole genome shotgun (WGS) entry which is preliminary data.</text>
</comment>
<comment type="function">
    <text evidence="1">Neddylation of cullins play an essential role in the regulation of SCF-type complexes activity.</text>
</comment>
<proteinExistence type="predicted"/>
<accession>A0ABQ7J769</accession>
<dbReference type="InterPro" id="IPR042460">
    <property type="entry name" value="DCN1-like_PONY"/>
</dbReference>